<evidence type="ECO:0000313" key="3">
    <source>
        <dbReference type="Proteomes" id="UP000024635"/>
    </source>
</evidence>
<dbReference type="AlphaFoldDB" id="A0A016V3M3"/>
<accession>A0A016V3M3</accession>
<evidence type="ECO:0000313" key="2">
    <source>
        <dbReference type="EMBL" id="EYC21866.1"/>
    </source>
</evidence>
<organism evidence="2 3">
    <name type="scientific">Ancylostoma ceylanicum</name>
    <dbReference type="NCBI Taxonomy" id="53326"/>
    <lineage>
        <taxon>Eukaryota</taxon>
        <taxon>Metazoa</taxon>
        <taxon>Ecdysozoa</taxon>
        <taxon>Nematoda</taxon>
        <taxon>Chromadorea</taxon>
        <taxon>Rhabditida</taxon>
        <taxon>Rhabditina</taxon>
        <taxon>Rhabditomorpha</taxon>
        <taxon>Strongyloidea</taxon>
        <taxon>Ancylostomatidae</taxon>
        <taxon>Ancylostomatinae</taxon>
        <taxon>Ancylostoma</taxon>
    </lineage>
</organism>
<keyword evidence="3" id="KW-1185">Reference proteome</keyword>
<protein>
    <recommendedName>
        <fullName evidence="1">Ig-like domain-containing protein</fullName>
    </recommendedName>
</protein>
<dbReference type="PROSITE" id="PS50835">
    <property type="entry name" value="IG_LIKE"/>
    <property type="match status" value="1"/>
</dbReference>
<dbReference type="EMBL" id="JARK01001354">
    <property type="protein sequence ID" value="EYC21866.1"/>
    <property type="molecule type" value="Genomic_DNA"/>
</dbReference>
<dbReference type="Proteomes" id="UP000024635">
    <property type="component" value="Unassembled WGS sequence"/>
</dbReference>
<dbReference type="InterPro" id="IPR007110">
    <property type="entry name" value="Ig-like_dom"/>
</dbReference>
<feature type="domain" description="Ig-like" evidence="1">
    <location>
        <begin position="1"/>
        <end position="66"/>
    </location>
</feature>
<comment type="caution">
    <text evidence="2">The sequence shown here is derived from an EMBL/GenBank/DDBJ whole genome shotgun (WGS) entry which is preliminary data.</text>
</comment>
<reference evidence="3" key="1">
    <citation type="journal article" date="2015" name="Nat. Genet.">
        <title>The genome and transcriptome of the zoonotic hookworm Ancylostoma ceylanicum identify infection-specific gene families.</title>
        <authorList>
            <person name="Schwarz E.M."/>
            <person name="Hu Y."/>
            <person name="Antoshechkin I."/>
            <person name="Miller M.M."/>
            <person name="Sternberg P.W."/>
            <person name="Aroian R.V."/>
        </authorList>
    </citation>
    <scope>NUCLEOTIDE SEQUENCE</scope>
    <source>
        <strain evidence="3">HY135</strain>
    </source>
</reference>
<name>A0A016V3M3_9BILA</name>
<proteinExistence type="predicted"/>
<sequence length="66" mass="7325">MVCSSSTFPNYLWCVPPGTIVLEKLEKKEIVWLRPEGATVIQNSGTTVLTRAITTRRNNNSELSCA</sequence>
<evidence type="ECO:0000259" key="1">
    <source>
        <dbReference type="PROSITE" id="PS50835"/>
    </source>
</evidence>
<gene>
    <name evidence="2" type="primary">Acey_s0018.g3572</name>
    <name evidence="2" type="ORF">Y032_0018g3572</name>
</gene>